<keyword evidence="3" id="KW-1185">Reference proteome</keyword>
<evidence type="ECO:0000256" key="1">
    <source>
        <dbReference type="SAM" id="MobiDB-lite"/>
    </source>
</evidence>
<gene>
    <name evidence="2" type="ORF">OMAG_001484</name>
</gene>
<comment type="caution">
    <text evidence="2">The sequence shown here is derived from an EMBL/GenBank/DDBJ whole genome shotgun (WGS) entry which is preliminary data.</text>
</comment>
<organism evidence="2 3">
    <name type="scientific">Candidatus Omnitrophus magneticus</name>
    <dbReference type="NCBI Taxonomy" id="1609969"/>
    <lineage>
        <taxon>Bacteria</taxon>
        <taxon>Pseudomonadati</taxon>
        <taxon>Candidatus Omnitrophota</taxon>
        <taxon>Candidatus Omnitrophus</taxon>
    </lineage>
</organism>
<dbReference type="EMBL" id="JYNY01000309">
    <property type="protein sequence ID" value="KJJ84651.1"/>
    <property type="molecule type" value="Genomic_DNA"/>
</dbReference>
<dbReference type="Proteomes" id="UP000033428">
    <property type="component" value="Unassembled WGS sequence"/>
</dbReference>
<name>A0A0F0CSZ4_9BACT</name>
<evidence type="ECO:0000313" key="3">
    <source>
        <dbReference type="Proteomes" id="UP000033428"/>
    </source>
</evidence>
<reference evidence="2 3" key="1">
    <citation type="submission" date="2015-02" db="EMBL/GenBank/DDBJ databases">
        <title>Single-cell genomics of uncultivated deep-branching MTB reveals a conserved set of magnetosome genes.</title>
        <authorList>
            <person name="Kolinko S."/>
            <person name="Richter M."/>
            <person name="Glockner F.O."/>
            <person name="Brachmann A."/>
            <person name="Schuler D."/>
        </authorList>
    </citation>
    <scope>NUCLEOTIDE SEQUENCE [LARGE SCALE GENOMIC DNA]</scope>
    <source>
        <strain evidence="2">SKK-01</strain>
    </source>
</reference>
<proteinExistence type="predicted"/>
<evidence type="ECO:0000313" key="2">
    <source>
        <dbReference type="EMBL" id="KJJ84651.1"/>
    </source>
</evidence>
<accession>A0A0F0CSZ4</accession>
<dbReference type="AlphaFoldDB" id="A0A0F0CSZ4"/>
<feature type="compositionally biased region" description="Basic and acidic residues" evidence="1">
    <location>
        <begin position="146"/>
        <end position="157"/>
    </location>
</feature>
<sequence>MAEKEKKNTNNLMEKYGPALKKFGQDLSEAAKKGEESFSVLSQTVKMQLDILGVTFQKEKLYYEIGKEVANKLLTDTLDVEDLGKYKKELIKLQLVSKKKKEAIAKINASKKNNSKPVSPAAAKPETATTKPAAGKINSKNKSIKKSIETNGADKDE</sequence>
<protein>
    <submittedName>
        <fullName evidence="2">Uncharacterized protein</fullName>
    </submittedName>
</protein>
<feature type="region of interest" description="Disordered" evidence="1">
    <location>
        <begin position="107"/>
        <end position="157"/>
    </location>
</feature>
<feature type="compositionally biased region" description="Low complexity" evidence="1">
    <location>
        <begin position="107"/>
        <end position="141"/>
    </location>
</feature>